<keyword evidence="1 4" id="KW-0479">Metal-binding</keyword>
<evidence type="ECO:0000256" key="2">
    <source>
        <dbReference type="ARBA" id="ARBA00022833"/>
    </source>
</evidence>
<dbReference type="SUPFAM" id="SSF57716">
    <property type="entry name" value="Glucocorticoid receptor-like (DNA-binding domain)"/>
    <property type="match status" value="2"/>
</dbReference>
<organism evidence="7 8">
    <name type="scientific">Popillia japonica</name>
    <name type="common">Japanese beetle</name>
    <dbReference type="NCBI Taxonomy" id="7064"/>
    <lineage>
        <taxon>Eukaryota</taxon>
        <taxon>Metazoa</taxon>
        <taxon>Ecdysozoa</taxon>
        <taxon>Arthropoda</taxon>
        <taxon>Hexapoda</taxon>
        <taxon>Insecta</taxon>
        <taxon>Pterygota</taxon>
        <taxon>Neoptera</taxon>
        <taxon>Endopterygota</taxon>
        <taxon>Coleoptera</taxon>
        <taxon>Polyphaga</taxon>
        <taxon>Scarabaeiformia</taxon>
        <taxon>Scarabaeidae</taxon>
        <taxon>Rutelinae</taxon>
        <taxon>Popillia</taxon>
    </lineage>
</organism>
<evidence type="ECO:0000313" key="7">
    <source>
        <dbReference type="EMBL" id="KAK9720878.1"/>
    </source>
</evidence>
<dbReference type="AlphaFoldDB" id="A0AAW1KM45"/>
<keyword evidence="2 4" id="KW-0862">Zinc</keyword>
<dbReference type="GO" id="GO:0046872">
    <property type="term" value="F:metal ion binding"/>
    <property type="evidence" value="ECO:0007669"/>
    <property type="project" value="UniProtKB-KW"/>
</dbReference>
<comment type="caution">
    <text evidence="7">The sequence shown here is derived from an EMBL/GenBank/DDBJ whole genome shotgun (WGS) entry which is preliminary data.</text>
</comment>
<dbReference type="InterPro" id="IPR001781">
    <property type="entry name" value="Znf_LIM"/>
</dbReference>
<evidence type="ECO:0000256" key="5">
    <source>
        <dbReference type="SAM" id="MobiDB-lite"/>
    </source>
</evidence>
<gene>
    <name evidence="7" type="ORF">QE152_g21847</name>
</gene>
<reference evidence="7 8" key="1">
    <citation type="journal article" date="2024" name="BMC Genomics">
        <title>De novo assembly and annotation of Popillia japonica's genome with initial clues to its potential as an invasive pest.</title>
        <authorList>
            <person name="Cucini C."/>
            <person name="Boschi S."/>
            <person name="Funari R."/>
            <person name="Cardaioli E."/>
            <person name="Iannotti N."/>
            <person name="Marturano G."/>
            <person name="Paoli F."/>
            <person name="Bruttini M."/>
            <person name="Carapelli A."/>
            <person name="Frati F."/>
            <person name="Nardi F."/>
        </authorList>
    </citation>
    <scope>NUCLEOTIDE SEQUENCE [LARGE SCALE GENOMIC DNA]</scope>
    <source>
        <strain evidence="7">DMR45628</strain>
    </source>
</reference>
<dbReference type="Pfam" id="PF00412">
    <property type="entry name" value="LIM"/>
    <property type="match status" value="1"/>
</dbReference>
<keyword evidence="3 4" id="KW-0440">LIM domain</keyword>
<feature type="compositionally biased region" description="Basic and acidic residues" evidence="5">
    <location>
        <begin position="1"/>
        <end position="26"/>
    </location>
</feature>
<dbReference type="CDD" id="cd09358">
    <property type="entry name" value="LIM_Mical_like"/>
    <property type="match status" value="1"/>
</dbReference>
<keyword evidence="8" id="KW-1185">Reference proteome</keyword>
<sequence length="263" mass="30189">MEENLHREPLNRGFDHSAGDAHDHQSPEQIPTDGPETAEENLHREPLNLGPKPLKRFTPPPEPARPESGSEADGSESEEDSEPLEEVDQSKLQDADLLEAQKAARARQLRAKFEKWEAKEIKREQQQVNIIEDMGEDQSQVESTKALRARFESLKESQSQVKTSSPRVKVNRFVDTTSTLEVCYGCKEKVYPLEKISIHEQTYHKKCFKCKECNTVLRMDSYTYNQGLLYCIPHFKRLFIAKGNYDTAFGLEQHKEKWNATVA</sequence>
<evidence type="ECO:0000256" key="1">
    <source>
        <dbReference type="ARBA" id="ARBA00022723"/>
    </source>
</evidence>
<feature type="region of interest" description="Disordered" evidence="5">
    <location>
        <begin position="1"/>
        <end position="89"/>
    </location>
</feature>
<dbReference type="PROSITE" id="PS50023">
    <property type="entry name" value="LIM_DOMAIN_2"/>
    <property type="match status" value="1"/>
</dbReference>
<dbReference type="SMART" id="SM00132">
    <property type="entry name" value="LIM"/>
    <property type="match status" value="1"/>
</dbReference>
<dbReference type="PROSITE" id="PS00478">
    <property type="entry name" value="LIM_DOMAIN_1"/>
    <property type="match status" value="1"/>
</dbReference>
<accession>A0AAW1KM45</accession>
<feature type="domain" description="LIM zinc-binding" evidence="6">
    <location>
        <begin position="181"/>
        <end position="241"/>
    </location>
</feature>
<protein>
    <submittedName>
        <fullName evidence="7">LIM domain</fullName>
    </submittedName>
</protein>
<feature type="compositionally biased region" description="Acidic residues" evidence="5">
    <location>
        <begin position="73"/>
        <end position="87"/>
    </location>
</feature>
<dbReference type="Proteomes" id="UP001458880">
    <property type="component" value="Unassembled WGS sequence"/>
</dbReference>
<evidence type="ECO:0000259" key="6">
    <source>
        <dbReference type="PROSITE" id="PS50023"/>
    </source>
</evidence>
<evidence type="ECO:0000256" key="3">
    <source>
        <dbReference type="ARBA" id="ARBA00023038"/>
    </source>
</evidence>
<proteinExistence type="predicted"/>
<dbReference type="PANTHER" id="PTHR24206">
    <property type="entry name" value="OS06G0237300 PROTEIN"/>
    <property type="match status" value="1"/>
</dbReference>
<evidence type="ECO:0000313" key="8">
    <source>
        <dbReference type="Proteomes" id="UP001458880"/>
    </source>
</evidence>
<name>A0AAW1KM45_POPJA</name>
<dbReference type="EMBL" id="JASPKY010000206">
    <property type="protein sequence ID" value="KAK9720878.1"/>
    <property type="molecule type" value="Genomic_DNA"/>
</dbReference>
<evidence type="ECO:0000256" key="4">
    <source>
        <dbReference type="PROSITE-ProRule" id="PRU00125"/>
    </source>
</evidence>
<dbReference type="Gene3D" id="2.10.110.10">
    <property type="entry name" value="Cysteine Rich Protein"/>
    <property type="match status" value="1"/>
</dbReference>